<sequence>MSNETRYDAAIIGGGLAGLSAGIGLARAGHSVILFEKGHYPAHRVCGEYVSFESWSYLQHLGLPLETWDLPEIHRLRLTAPDGRAFEARLPLGGFGISRYKLDAALASCARAAAVTVVEGARVTAVDGTEPFRITVEIRDGATRVIEARACCGAWGKRANLDVGWGRAFLQRTDRRLDNFVAVKYHLQSNWPAHSIGLHNFPGGYCGISGVEEGRTSLCYLVRAEALRACGGKLARLEAEVLGTNPHLRRIFSESSVLEPFPLTISQISFQTKAAVERGVLLLGDAAGMISPLCGNGMSIALHTGKLAAGLTAAFLEGTCSRREMEDAYAKGWRTHFSGRLGRGRLLQRFFGSRRASIAFVRLFCAFPALAKPVIRSTHGEIF</sequence>
<dbReference type="GO" id="GO:0071949">
    <property type="term" value="F:FAD binding"/>
    <property type="evidence" value="ECO:0007669"/>
    <property type="project" value="InterPro"/>
</dbReference>
<dbReference type="Pfam" id="PF01494">
    <property type="entry name" value="FAD_binding_3"/>
    <property type="match status" value="1"/>
</dbReference>
<dbReference type="InterPro" id="IPR050407">
    <property type="entry name" value="Geranylgeranyl_reductase"/>
</dbReference>
<feature type="domain" description="FAD-binding" evidence="1">
    <location>
        <begin position="7"/>
        <end position="325"/>
    </location>
</feature>
<dbReference type="RefSeq" id="WP_131850342.1">
    <property type="nucleotide sequence ID" value="NZ_SKFH01000001.1"/>
</dbReference>
<dbReference type="AlphaFoldDB" id="A0A4R4E7C4"/>
<reference evidence="2 3" key="1">
    <citation type="submission" date="2019-03" db="EMBL/GenBank/DDBJ databases">
        <authorList>
            <person name="Kim M.K.M."/>
        </authorList>
    </citation>
    <scope>NUCLEOTIDE SEQUENCE [LARGE SCALE GENOMIC DNA]</scope>
    <source>
        <strain evidence="2 3">17J68-15</strain>
    </source>
</reference>
<keyword evidence="3" id="KW-1185">Reference proteome</keyword>
<comment type="caution">
    <text evidence="2">The sequence shown here is derived from an EMBL/GenBank/DDBJ whole genome shotgun (WGS) entry which is preliminary data.</text>
</comment>
<name>A0A4R4E7C4_9BACT</name>
<protein>
    <submittedName>
        <fullName evidence="2">FAD-binding protein</fullName>
    </submittedName>
</protein>
<organism evidence="2 3">
    <name type="scientific">Flaviaesturariibacter aridisoli</name>
    <dbReference type="NCBI Taxonomy" id="2545761"/>
    <lineage>
        <taxon>Bacteria</taxon>
        <taxon>Pseudomonadati</taxon>
        <taxon>Bacteroidota</taxon>
        <taxon>Chitinophagia</taxon>
        <taxon>Chitinophagales</taxon>
        <taxon>Chitinophagaceae</taxon>
        <taxon>Flaviaestuariibacter</taxon>
    </lineage>
</organism>
<dbReference type="PANTHER" id="PTHR42685">
    <property type="entry name" value="GERANYLGERANYL DIPHOSPHATE REDUCTASE"/>
    <property type="match status" value="1"/>
</dbReference>
<dbReference type="Proteomes" id="UP000295164">
    <property type="component" value="Unassembled WGS sequence"/>
</dbReference>
<accession>A0A4R4E7C4</accession>
<dbReference type="SUPFAM" id="SSF51905">
    <property type="entry name" value="FAD/NAD(P)-binding domain"/>
    <property type="match status" value="1"/>
</dbReference>
<proteinExistence type="predicted"/>
<evidence type="ECO:0000313" key="2">
    <source>
        <dbReference type="EMBL" id="TCZ74987.1"/>
    </source>
</evidence>
<dbReference type="OrthoDB" id="1142316at2"/>
<dbReference type="EMBL" id="SKFH01000001">
    <property type="protein sequence ID" value="TCZ74987.1"/>
    <property type="molecule type" value="Genomic_DNA"/>
</dbReference>
<gene>
    <name evidence="2" type="ORF">E0486_01390</name>
</gene>
<dbReference type="PANTHER" id="PTHR42685:SF22">
    <property type="entry name" value="CONDITIONED MEDIUM FACTOR RECEPTOR 1"/>
    <property type="match status" value="1"/>
</dbReference>
<evidence type="ECO:0000313" key="3">
    <source>
        <dbReference type="Proteomes" id="UP000295164"/>
    </source>
</evidence>
<dbReference type="Gene3D" id="3.50.50.60">
    <property type="entry name" value="FAD/NAD(P)-binding domain"/>
    <property type="match status" value="1"/>
</dbReference>
<evidence type="ECO:0000259" key="1">
    <source>
        <dbReference type="Pfam" id="PF01494"/>
    </source>
</evidence>
<dbReference type="InterPro" id="IPR002938">
    <property type="entry name" value="FAD-bd"/>
</dbReference>
<dbReference type="InterPro" id="IPR036188">
    <property type="entry name" value="FAD/NAD-bd_sf"/>
</dbReference>
<dbReference type="PRINTS" id="PR00420">
    <property type="entry name" value="RNGMNOXGNASE"/>
</dbReference>